<dbReference type="SUPFAM" id="SSF52047">
    <property type="entry name" value="RNI-like"/>
    <property type="match status" value="1"/>
</dbReference>
<protein>
    <submittedName>
        <fullName evidence="3">Uncharacterized protein</fullName>
    </submittedName>
</protein>
<reference evidence="4 5" key="2">
    <citation type="submission" date="2024-07" db="EMBL/GenBank/DDBJ databases">
        <authorList>
            <person name="Akdeniz Z."/>
        </authorList>
    </citation>
    <scope>NUCLEOTIDE SEQUENCE [LARGE SCALE GENOMIC DNA]</scope>
</reference>
<reference evidence="3" key="1">
    <citation type="submission" date="2023-06" db="EMBL/GenBank/DDBJ databases">
        <authorList>
            <person name="Kurt Z."/>
        </authorList>
    </citation>
    <scope>NUCLEOTIDE SEQUENCE</scope>
</reference>
<evidence type="ECO:0000313" key="4">
    <source>
        <dbReference type="EMBL" id="CAL6108950.1"/>
    </source>
</evidence>
<dbReference type="AlphaFoldDB" id="A0AA86UBY5"/>
<gene>
    <name evidence="3" type="ORF">HINF_LOCUS32792</name>
    <name evidence="4" type="ORF">HINF_LOCUS75212</name>
</gene>
<feature type="coiled-coil region" evidence="1">
    <location>
        <begin position="188"/>
        <end position="223"/>
    </location>
</feature>
<dbReference type="EMBL" id="CATOUU010000738">
    <property type="protein sequence ID" value="CAI9945147.1"/>
    <property type="molecule type" value="Genomic_DNA"/>
</dbReference>
<proteinExistence type="predicted"/>
<dbReference type="InterPro" id="IPR032675">
    <property type="entry name" value="LRR_dom_sf"/>
</dbReference>
<evidence type="ECO:0000256" key="1">
    <source>
        <dbReference type="SAM" id="Coils"/>
    </source>
</evidence>
<sequence length="464" mass="52352">MPPKPADKKDKKKVKLPFKFLDDKNNELEPEPYFLYLEKKYKAISKTAEVVPSPEFVTLIRSVFNSEDKSKQGVPFSQCTFTSASNPKQITLALKILEIYEPIQRISFTECEINTDVIKQLNIVLQKQKLIKFIAFAATKIAEQDLIQLLQVIPQSSVKTIKLENEVFGEAFLTQLGIMINKYVQLTKQKARSAIDEAQAKYAEEQEKLLNSKKKKKKSKKSKKGGDIHLMEVDDLYPTYFFLESFVFRYCKISPLVAHNLGKMVEIASQYLTQIDLRGNEFGAVGMGEIGAGLERCGLKLINKKVKGEIPLQTEVYTGSKFVKLQNLDLSNCLIQEDFPTAYKAFGSGIRYCGNLQEINLLGNECAKYLNYLNPSFMLQKQLVKVQLPINADPELEKELVTQLKEHRKKQAEVVKTMKKLAKEAKKAAKLAKKEKKAQMDAAKAAGGEKKGGDADLMTVETVV</sequence>
<keyword evidence="5" id="KW-1185">Reference proteome</keyword>
<accession>A0AA86UBY5</accession>
<name>A0AA86UBY5_9EUKA</name>
<organism evidence="3">
    <name type="scientific">Hexamita inflata</name>
    <dbReference type="NCBI Taxonomy" id="28002"/>
    <lineage>
        <taxon>Eukaryota</taxon>
        <taxon>Metamonada</taxon>
        <taxon>Diplomonadida</taxon>
        <taxon>Hexamitidae</taxon>
        <taxon>Hexamitinae</taxon>
        <taxon>Hexamita</taxon>
    </lineage>
</organism>
<feature type="region of interest" description="Disordered" evidence="2">
    <location>
        <begin position="433"/>
        <end position="464"/>
    </location>
</feature>
<dbReference type="EMBL" id="CAXDID020000659">
    <property type="protein sequence ID" value="CAL6108950.1"/>
    <property type="molecule type" value="Genomic_DNA"/>
</dbReference>
<dbReference type="Gene3D" id="3.80.10.10">
    <property type="entry name" value="Ribonuclease Inhibitor"/>
    <property type="match status" value="1"/>
</dbReference>
<keyword evidence="1" id="KW-0175">Coiled coil</keyword>
<evidence type="ECO:0000256" key="2">
    <source>
        <dbReference type="SAM" id="MobiDB-lite"/>
    </source>
</evidence>
<dbReference type="Proteomes" id="UP001642409">
    <property type="component" value="Unassembled WGS sequence"/>
</dbReference>
<evidence type="ECO:0000313" key="5">
    <source>
        <dbReference type="Proteomes" id="UP001642409"/>
    </source>
</evidence>
<evidence type="ECO:0000313" key="3">
    <source>
        <dbReference type="EMBL" id="CAI9945147.1"/>
    </source>
</evidence>
<comment type="caution">
    <text evidence="3">The sequence shown here is derived from an EMBL/GenBank/DDBJ whole genome shotgun (WGS) entry which is preliminary data.</text>
</comment>